<gene>
    <name evidence="1" type="ordered locus">Runsl_0733</name>
</gene>
<dbReference type="AlphaFoldDB" id="A0A7U4E4K1"/>
<name>A0A7U4E4K1_RUNSL</name>
<keyword evidence="2" id="KW-1185">Reference proteome</keyword>
<dbReference type="EMBL" id="CP002859">
    <property type="protein sequence ID" value="AEI47174.1"/>
    <property type="molecule type" value="Genomic_DNA"/>
</dbReference>
<dbReference type="RefSeq" id="WP_013926496.1">
    <property type="nucleotide sequence ID" value="NC_015703.1"/>
</dbReference>
<evidence type="ECO:0000313" key="2">
    <source>
        <dbReference type="Proteomes" id="UP000000493"/>
    </source>
</evidence>
<reference evidence="1 2" key="2">
    <citation type="journal article" date="2012" name="Stand. Genomic Sci.">
        <title>Complete genome sequence of the aquatic bacterium Runella slithyformis type strain (LSU 4(T)).</title>
        <authorList>
            <person name="Copeland A."/>
            <person name="Zhang X."/>
            <person name="Misra M."/>
            <person name="Lapidus A."/>
            <person name="Nolan M."/>
            <person name="Lucas S."/>
            <person name="Deshpande S."/>
            <person name="Cheng J.F."/>
            <person name="Tapia R."/>
            <person name="Goodwin L.A."/>
            <person name="Pitluck S."/>
            <person name="Liolios K."/>
            <person name="Pagani I."/>
            <person name="Ivanova N."/>
            <person name="Mikhailova N."/>
            <person name="Pati A."/>
            <person name="Chen A."/>
            <person name="Palaniappan K."/>
            <person name="Land M."/>
            <person name="Hauser L."/>
            <person name="Pan C."/>
            <person name="Jeffries C.D."/>
            <person name="Detter J.C."/>
            <person name="Brambilla E.M."/>
            <person name="Rohde M."/>
            <person name="Djao O.D."/>
            <person name="Goker M."/>
            <person name="Sikorski J."/>
            <person name="Tindall B.J."/>
            <person name="Woyke T."/>
            <person name="Bristow J."/>
            <person name="Eisen J.A."/>
            <person name="Markowitz V."/>
            <person name="Hugenholtz P."/>
            <person name="Kyrpides N.C."/>
            <person name="Klenk H.P."/>
            <person name="Mavromatis K."/>
        </authorList>
    </citation>
    <scope>NUCLEOTIDE SEQUENCE [LARGE SCALE GENOMIC DNA]</scope>
    <source>
        <strain evidence="2">ATCC 29530 / DSM 19594 / LMG 11500 / NCIMB 11436 / LSU 4</strain>
    </source>
</reference>
<evidence type="ECO:0000313" key="1">
    <source>
        <dbReference type="EMBL" id="AEI47174.1"/>
    </source>
</evidence>
<dbReference type="KEGG" id="rsi:Runsl_0733"/>
<reference evidence="2" key="1">
    <citation type="submission" date="2011-06" db="EMBL/GenBank/DDBJ databases">
        <title>The complete genome of chromosome of Runella slithyformis DSM 19594.</title>
        <authorList>
            <consortium name="US DOE Joint Genome Institute (JGI-PGF)"/>
            <person name="Lucas S."/>
            <person name="Han J."/>
            <person name="Lapidus A."/>
            <person name="Bruce D."/>
            <person name="Goodwin L."/>
            <person name="Pitluck S."/>
            <person name="Peters L."/>
            <person name="Kyrpides N."/>
            <person name="Mavromatis K."/>
            <person name="Ivanova N."/>
            <person name="Ovchinnikova G."/>
            <person name="Zhang X."/>
            <person name="Misra M."/>
            <person name="Detter J.C."/>
            <person name="Tapia R."/>
            <person name="Han C."/>
            <person name="Land M."/>
            <person name="Hauser L."/>
            <person name="Markowitz V."/>
            <person name="Cheng J.-F."/>
            <person name="Hugenholtz P."/>
            <person name="Woyke T."/>
            <person name="Wu D."/>
            <person name="Tindall B."/>
            <person name="Faehrich R."/>
            <person name="Brambilla E."/>
            <person name="Klenk H.-P."/>
            <person name="Eisen J.A."/>
        </authorList>
    </citation>
    <scope>NUCLEOTIDE SEQUENCE [LARGE SCALE GENOMIC DNA]</scope>
    <source>
        <strain evidence="2">ATCC 29530 / DSM 19594 / LMG 11500 / NCIMB 11436 / LSU 4</strain>
    </source>
</reference>
<dbReference type="InterPro" id="IPR013211">
    <property type="entry name" value="LVIVD"/>
</dbReference>
<sequence>MKKTLLLSILSVGFLQWSCTDQCTETRKYKRFTAVTVSLAEMRMGVRTETARDLISPGKIYTKGSYLFINELKEGLHVVDNSNPSAPKIISFIKIPGNGDMAVRGNILYADSYSDLVAFDISNPLDVKEVGREKEVFPTGQFDGAWWSLNKSTGAINDQRVDIVTESRKVNCEDANAGFWGRNVVFDMAFQSASPSSGSSANPSAQGQAGSMARFALYDRYLYTVGQNDMQLFDISVPQKPAFSTKINLGWGIETIFPYRDKLFIGSTTGMFIFDNSNPEKPEQLSQFQHAMSCDPVAVTDNRAYVTLRSGTTCNRGLNQLDVVDITDLRNPQLLKSYPMQNPHGLGVDYPNVYVCEGIHGLKTLNAANDFDVKQLQHLTGMDAYDVIPLSNKTLLMIGKDGLYQFDVSNPSNLRQLSKIPVKRVEI</sequence>
<dbReference type="Proteomes" id="UP000000493">
    <property type="component" value="Chromosome"/>
</dbReference>
<organism evidence="1 2">
    <name type="scientific">Runella slithyformis (strain ATCC 29530 / DSM 19594 / LMG 11500 / NCIMB 11436 / LSU 4)</name>
    <dbReference type="NCBI Taxonomy" id="761193"/>
    <lineage>
        <taxon>Bacteria</taxon>
        <taxon>Pseudomonadati</taxon>
        <taxon>Bacteroidota</taxon>
        <taxon>Cytophagia</taxon>
        <taxon>Cytophagales</taxon>
        <taxon>Spirosomataceae</taxon>
        <taxon>Runella</taxon>
    </lineage>
</organism>
<accession>A0A7U4E4K1</accession>
<protein>
    <submittedName>
        <fullName evidence="1">LVIVD repeat-containing protein</fullName>
    </submittedName>
</protein>
<proteinExistence type="predicted"/>
<dbReference type="Pfam" id="PF08309">
    <property type="entry name" value="LVIVD"/>
    <property type="match status" value="4"/>
</dbReference>